<keyword evidence="3" id="KW-1185">Reference proteome</keyword>
<accession>A0A7I9UYT5</accession>
<sequence>MTVTTTPAPVDPPPSLTPGGRTAVRTLLVLAATSVLVVGLAGLGVLACGVSSVRVVADHRVLPGDMDTLVIDTGSVPVAVRVDTGRDTREATADLRLATTSGSGRHRLVVDTDGTHSRIRITGAPASGFSWARGGEIVVSVPREQARRMTVRTEQQYGAAIVTADLDRLVANVRNGAVVLRGSARAIEAHTVNGEIVAREPIAVTESFLATATSGDITVDFRDTAPRRVEATTRDGEVILGLPERGPYLVRVQAGDSAKVRVPETTDAAAAVSEVIARSDNGAVVVDRVAPRG</sequence>
<organism evidence="2 3">
    <name type="scientific">Gordonia crocea</name>
    <dbReference type="NCBI Taxonomy" id="589162"/>
    <lineage>
        <taxon>Bacteria</taxon>
        <taxon>Bacillati</taxon>
        <taxon>Actinomycetota</taxon>
        <taxon>Actinomycetes</taxon>
        <taxon>Mycobacteriales</taxon>
        <taxon>Gordoniaceae</taxon>
        <taxon>Gordonia</taxon>
    </lineage>
</organism>
<protein>
    <recommendedName>
        <fullName evidence="4">Adhesin domain-containing protein</fullName>
    </recommendedName>
</protein>
<proteinExistence type="predicted"/>
<keyword evidence="1" id="KW-1133">Transmembrane helix</keyword>
<dbReference type="Proteomes" id="UP000444980">
    <property type="component" value="Unassembled WGS sequence"/>
</dbReference>
<evidence type="ECO:0000313" key="3">
    <source>
        <dbReference type="Proteomes" id="UP000444980"/>
    </source>
</evidence>
<dbReference type="AlphaFoldDB" id="A0A7I9UYT5"/>
<gene>
    <name evidence="2" type="ORF">nbrc107697_21310</name>
</gene>
<keyword evidence="1" id="KW-0472">Membrane</keyword>
<evidence type="ECO:0000313" key="2">
    <source>
        <dbReference type="EMBL" id="GED98092.1"/>
    </source>
</evidence>
<dbReference type="RefSeq" id="WP_161927324.1">
    <property type="nucleotide sequence ID" value="NZ_BJOU01000001.1"/>
</dbReference>
<keyword evidence="1" id="KW-0812">Transmembrane</keyword>
<dbReference type="EMBL" id="BJOU01000001">
    <property type="protein sequence ID" value="GED98092.1"/>
    <property type="molecule type" value="Genomic_DNA"/>
</dbReference>
<feature type="transmembrane region" description="Helical" evidence="1">
    <location>
        <begin position="27"/>
        <end position="50"/>
    </location>
</feature>
<dbReference type="OrthoDB" id="4620851at2"/>
<evidence type="ECO:0008006" key="4">
    <source>
        <dbReference type="Google" id="ProtNLM"/>
    </source>
</evidence>
<reference evidence="3" key="1">
    <citation type="submission" date="2019-06" db="EMBL/GenBank/DDBJ databases">
        <title>Gordonia isolated from sludge of a wastewater treatment plant.</title>
        <authorList>
            <person name="Tamura T."/>
            <person name="Aoyama K."/>
            <person name="Kang Y."/>
            <person name="Saito S."/>
            <person name="Akiyama N."/>
            <person name="Yazawa K."/>
            <person name="Gonoi T."/>
            <person name="Mikami Y."/>
        </authorList>
    </citation>
    <scope>NUCLEOTIDE SEQUENCE [LARGE SCALE GENOMIC DNA]</scope>
    <source>
        <strain evidence="3">NBRC 107697</strain>
    </source>
</reference>
<comment type="caution">
    <text evidence="2">The sequence shown here is derived from an EMBL/GenBank/DDBJ whole genome shotgun (WGS) entry which is preliminary data.</text>
</comment>
<name>A0A7I9UYT5_9ACTN</name>
<evidence type="ECO:0000256" key="1">
    <source>
        <dbReference type="SAM" id="Phobius"/>
    </source>
</evidence>